<keyword evidence="4" id="KW-0574">Periplasm</keyword>
<proteinExistence type="predicted"/>
<dbReference type="SUPFAM" id="SSF49503">
    <property type="entry name" value="Cupredoxins"/>
    <property type="match status" value="1"/>
</dbReference>
<feature type="binding site" evidence="8">
    <location>
        <position position="99"/>
    </location>
    <ligand>
        <name>Cu cation</name>
        <dbReference type="ChEBI" id="CHEBI:23378"/>
    </ligand>
</feature>
<evidence type="ECO:0000256" key="2">
    <source>
        <dbReference type="ARBA" id="ARBA00022448"/>
    </source>
</evidence>
<protein>
    <recommendedName>
        <fullName evidence="7">Pseudoazurin</fullName>
    </recommendedName>
</protein>
<dbReference type="InterPro" id="IPR000923">
    <property type="entry name" value="BlueCu_1"/>
</dbReference>
<evidence type="ECO:0000256" key="7">
    <source>
        <dbReference type="NCBIfam" id="TIGR02375"/>
    </source>
</evidence>
<evidence type="ECO:0000256" key="8">
    <source>
        <dbReference type="PIRSR" id="PIRSR602386-1"/>
    </source>
</evidence>
<dbReference type="OrthoDB" id="7510199at2"/>
<dbReference type="InterPro" id="IPR008972">
    <property type="entry name" value="Cupredoxin"/>
</dbReference>
<dbReference type="InterPro" id="IPR002386">
    <property type="entry name" value="Amicyanin/Pseudoazurin"/>
</dbReference>
<gene>
    <name evidence="11" type="ORF">DS909_14070</name>
</gene>
<dbReference type="PRINTS" id="PR00156">
    <property type="entry name" value="COPPERBLUE"/>
</dbReference>
<reference evidence="11 12" key="1">
    <citation type="submission" date="2018-07" db="EMBL/GenBank/DDBJ databases">
        <title>Modular assembly of carbohydrate-degrading microbial communities in the ocean.</title>
        <authorList>
            <person name="Enke T.N."/>
            <person name="Datta M.S."/>
            <person name="Schwartzman J.A."/>
            <person name="Cermak N."/>
            <person name="Schmitz D.A."/>
            <person name="Barrere J."/>
            <person name="Cordero O.X."/>
        </authorList>
    </citation>
    <scope>NUCLEOTIDE SEQUENCE [LARGE SCALE GENOMIC DNA]</scope>
    <source>
        <strain evidence="11 12">C3M10</strain>
    </source>
</reference>
<organism evidence="11 12">
    <name type="scientific">Phaeobacter gallaeciensis</name>
    <dbReference type="NCBI Taxonomy" id="60890"/>
    <lineage>
        <taxon>Bacteria</taxon>
        <taxon>Pseudomonadati</taxon>
        <taxon>Pseudomonadota</taxon>
        <taxon>Alphaproteobacteria</taxon>
        <taxon>Rhodobacterales</taxon>
        <taxon>Roseobacteraceae</taxon>
        <taxon>Phaeobacter</taxon>
    </lineage>
</organism>
<keyword evidence="2" id="KW-0813">Transport</keyword>
<evidence type="ECO:0000313" key="12">
    <source>
        <dbReference type="Proteomes" id="UP000252706"/>
    </source>
</evidence>
<dbReference type="InterPro" id="IPR012745">
    <property type="entry name" value="Pseudoazurin"/>
</dbReference>
<feature type="binding site" evidence="8">
    <location>
        <position position="58"/>
    </location>
    <ligand>
        <name>Cu cation</name>
        <dbReference type="ChEBI" id="CHEBI:23378"/>
    </ligand>
</feature>
<dbReference type="Proteomes" id="UP000252706">
    <property type="component" value="Unassembled WGS sequence"/>
</dbReference>
<feature type="domain" description="Blue (type 1) copper" evidence="10">
    <location>
        <begin position="24"/>
        <end position="110"/>
    </location>
</feature>
<dbReference type="PRINTS" id="PR00155">
    <property type="entry name" value="AMICYANIN"/>
</dbReference>
<keyword evidence="6 8" id="KW-0186">Copper</keyword>
<evidence type="ECO:0000256" key="1">
    <source>
        <dbReference type="ARBA" id="ARBA00004418"/>
    </source>
</evidence>
<dbReference type="Pfam" id="PF00127">
    <property type="entry name" value="Copper-bind"/>
    <property type="match status" value="1"/>
</dbReference>
<keyword evidence="9" id="KW-0732">Signal</keyword>
<dbReference type="CDD" id="cd04218">
    <property type="entry name" value="Pseudoazurin"/>
    <property type="match status" value="1"/>
</dbReference>
<dbReference type="AlphaFoldDB" id="A0A366WYR2"/>
<name>A0A366WYR2_9RHOB</name>
<comment type="cofactor">
    <cofactor evidence="8">
        <name>Cu cation</name>
        <dbReference type="ChEBI" id="CHEBI:23378"/>
    </cofactor>
    <text evidence="8">Binds 1 copper ion per subunit.</text>
</comment>
<sequence>MRILLALFLFLIPNFASAELHEVEMLNRNETGSMVYSPNFLRISSGDSVRFLATRPGHNAASIDCMIPDGATPFKGKINEEIEITFSIPGLYGIKCTPHFAMGMVMLIQVGPTPALPHNLPAELPSRARDRLLAYIAELSE</sequence>
<evidence type="ECO:0000256" key="6">
    <source>
        <dbReference type="ARBA" id="ARBA00023008"/>
    </source>
</evidence>
<dbReference type="GO" id="GO:0042597">
    <property type="term" value="C:periplasmic space"/>
    <property type="evidence" value="ECO:0007669"/>
    <property type="project" value="UniProtKB-SubCell"/>
</dbReference>
<keyword evidence="5" id="KW-0249">Electron transport</keyword>
<dbReference type="GO" id="GO:0005507">
    <property type="term" value="F:copper ion binding"/>
    <property type="evidence" value="ECO:0007669"/>
    <property type="project" value="UniProtKB-UniRule"/>
</dbReference>
<dbReference type="InterPro" id="IPR001235">
    <property type="entry name" value="Copper_blue_Plastocyanin"/>
</dbReference>
<feature type="binding site" evidence="8">
    <location>
        <position position="96"/>
    </location>
    <ligand>
        <name>Cu cation</name>
        <dbReference type="ChEBI" id="CHEBI:23378"/>
    </ligand>
</feature>
<comment type="subcellular location">
    <subcellularLocation>
        <location evidence="1">Periplasm</location>
    </subcellularLocation>
</comment>
<dbReference type="RefSeq" id="WP_113824105.1">
    <property type="nucleotide sequence ID" value="NZ_QOCE01000035.1"/>
</dbReference>
<evidence type="ECO:0000256" key="5">
    <source>
        <dbReference type="ARBA" id="ARBA00022982"/>
    </source>
</evidence>
<evidence type="ECO:0000256" key="9">
    <source>
        <dbReference type="SAM" id="SignalP"/>
    </source>
</evidence>
<dbReference type="GO" id="GO:0009055">
    <property type="term" value="F:electron transfer activity"/>
    <property type="evidence" value="ECO:0007669"/>
    <property type="project" value="InterPro"/>
</dbReference>
<accession>A0A366WYR2</accession>
<dbReference type="Gene3D" id="2.60.40.420">
    <property type="entry name" value="Cupredoxins - blue copper proteins"/>
    <property type="match status" value="1"/>
</dbReference>
<evidence type="ECO:0000256" key="4">
    <source>
        <dbReference type="ARBA" id="ARBA00022764"/>
    </source>
</evidence>
<comment type="caution">
    <text evidence="11">The sequence shown here is derived from an EMBL/GenBank/DDBJ whole genome shotgun (WGS) entry which is preliminary data.</text>
</comment>
<evidence type="ECO:0000259" key="10">
    <source>
        <dbReference type="Pfam" id="PF00127"/>
    </source>
</evidence>
<dbReference type="EMBL" id="QOCE01000035">
    <property type="protein sequence ID" value="RBW53509.1"/>
    <property type="molecule type" value="Genomic_DNA"/>
</dbReference>
<feature type="signal peptide" evidence="9">
    <location>
        <begin position="1"/>
        <end position="18"/>
    </location>
</feature>
<evidence type="ECO:0000313" key="11">
    <source>
        <dbReference type="EMBL" id="RBW53509.1"/>
    </source>
</evidence>
<evidence type="ECO:0000256" key="3">
    <source>
        <dbReference type="ARBA" id="ARBA00022723"/>
    </source>
</evidence>
<dbReference type="NCBIfam" id="TIGR02375">
    <property type="entry name" value="pseudoazurin"/>
    <property type="match status" value="1"/>
</dbReference>
<keyword evidence="3 8" id="KW-0479">Metal-binding</keyword>
<feature type="binding site" evidence="8">
    <location>
        <position position="104"/>
    </location>
    <ligand>
        <name>Cu cation</name>
        <dbReference type="ChEBI" id="CHEBI:23378"/>
    </ligand>
</feature>
<feature type="chain" id="PRO_5016966772" description="Pseudoazurin" evidence="9">
    <location>
        <begin position="19"/>
        <end position="141"/>
    </location>
</feature>